<dbReference type="Pfam" id="PF00990">
    <property type="entry name" value="GGDEF"/>
    <property type="match status" value="1"/>
</dbReference>
<dbReference type="GO" id="GO:0006355">
    <property type="term" value="P:regulation of DNA-templated transcription"/>
    <property type="evidence" value="ECO:0007669"/>
    <property type="project" value="InterPro"/>
</dbReference>
<dbReference type="Pfam" id="PF00989">
    <property type="entry name" value="PAS"/>
    <property type="match status" value="1"/>
</dbReference>
<protein>
    <submittedName>
        <fullName evidence="7">PAS domain S-box protein</fullName>
    </submittedName>
</protein>
<evidence type="ECO:0000259" key="4">
    <source>
        <dbReference type="PROSITE" id="PS50883"/>
    </source>
</evidence>
<dbReference type="EMBL" id="CP034464">
    <property type="protein sequence ID" value="AZP13496.1"/>
    <property type="molecule type" value="Genomic_DNA"/>
</dbReference>
<dbReference type="InterPro" id="IPR029787">
    <property type="entry name" value="Nucleotide_cyclase"/>
</dbReference>
<keyword evidence="1" id="KW-0472">Membrane</keyword>
<dbReference type="OrthoDB" id="9813903at2"/>
<dbReference type="SUPFAM" id="SSF55073">
    <property type="entry name" value="Nucleotide cyclase"/>
    <property type="match status" value="1"/>
</dbReference>
<dbReference type="SMART" id="SM00091">
    <property type="entry name" value="PAS"/>
    <property type="match status" value="5"/>
</dbReference>
<dbReference type="InterPro" id="IPR013656">
    <property type="entry name" value="PAS_4"/>
</dbReference>
<keyword evidence="1" id="KW-1133">Transmembrane helix</keyword>
<feature type="domain" description="EAL" evidence="4">
    <location>
        <begin position="1196"/>
        <end position="1450"/>
    </location>
</feature>
<dbReference type="InterPro" id="IPR043128">
    <property type="entry name" value="Rev_trsase/Diguanyl_cyclase"/>
</dbReference>
<feature type="domain" description="PAS" evidence="2">
    <location>
        <begin position="890"/>
        <end position="949"/>
    </location>
</feature>
<dbReference type="PROSITE" id="PS50885">
    <property type="entry name" value="HAMP"/>
    <property type="match status" value="1"/>
</dbReference>
<dbReference type="Gene3D" id="3.30.450.20">
    <property type="entry name" value="PAS domain"/>
    <property type="match status" value="5"/>
</dbReference>
<dbReference type="Pfam" id="PF00563">
    <property type="entry name" value="EAL"/>
    <property type="match status" value="1"/>
</dbReference>
<dbReference type="SMART" id="SM00086">
    <property type="entry name" value="PAC"/>
    <property type="match status" value="5"/>
</dbReference>
<feature type="domain" description="PAS" evidence="2">
    <location>
        <begin position="792"/>
        <end position="842"/>
    </location>
</feature>
<dbReference type="NCBIfam" id="TIGR00229">
    <property type="entry name" value="sensory_box"/>
    <property type="match status" value="5"/>
</dbReference>
<evidence type="ECO:0000313" key="7">
    <source>
        <dbReference type="EMBL" id="AZP13496.1"/>
    </source>
</evidence>
<dbReference type="InterPro" id="IPR052155">
    <property type="entry name" value="Biofilm_reg_signaling"/>
</dbReference>
<dbReference type="RefSeq" id="WP_126128868.1">
    <property type="nucleotide sequence ID" value="NZ_CP034464.1"/>
</dbReference>
<feature type="domain" description="GGDEF" evidence="6">
    <location>
        <begin position="1049"/>
        <end position="1187"/>
    </location>
</feature>
<evidence type="ECO:0000259" key="5">
    <source>
        <dbReference type="PROSITE" id="PS50885"/>
    </source>
</evidence>
<dbReference type="KEGG" id="upv:EJN92_16795"/>
<feature type="domain" description="PAS" evidence="2">
    <location>
        <begin position="647"/>
        <end position="701"/>
    </location>
</feature>
<name>A0A3Q9BU33_9BURK</name>
<dbReference type="InterPro" id="IPR000700">
    <property type="entry name" value="PAS-assoc_C"/>
</dbReference>
<feature type="domain" description="HAMP" evidence="5">
    <location>
        <begin position="322"/>
        <end position="376"/>
    </location>
</feature>
<dbReference type="GO" id="GO:0007165">
    <property type="term" value="P:signal transduction"/>
    <property type="evidence" value="ECO:0007669"/>
    <property type="project" value="InterPro"/>
</dbReference>
<dbReference type="InterPro" id="IPR013767">
    <property type="entry name" value="PAS_fold"/>
</dbReference>
<dbReference type="InterPro" id="IPR035965">
    <property type="entry name" value="PAS-like_dom_sf"/>
</dbReference>
<dbReference type="CDD" id="cd01949">
    <property type="entry name" value="GGDEF"/>
    <property type="match status" value="1"/>
</dbReference>
<dbReference type="SMART" id="SM00267">
    <property type="entry name" value="GGDEF"/>
    <property type="match status" value="1"/>
</dbReference>
<feature type="transmembrane region" description="Helical" evidence="1">
    <location>
        <begin position="12"/>
        <end position="32"/>
    </location>
</feature>
<dbReference type="Gene3D" id="3.20.20.450">
    <property type="entry name" value="EAL domain"/>
    <property type="match status" value="1"/>
</dbReference>
<feature type="domain" description="PAS" evidence="2">
    <location>
        <begin position="522"/>
        <end position="592"/>
    </location>
</feature>
<evidence type="ECO:0000259" key="3">
    <source>
        <dbReference type="PROSITE" id="PS50113"/>
    </source>
</evidence>
<dbReference type="PANTHER" id="PTHR44757">
    <property type="entry name" value="DIGUANYLATE CYCLASE DGCP"/>
    <property type="match status" value="1"/>
</dbReference>
<dbReference type="PROSITE" id="PS50113">
    <property type="entry name" value="PAC"/>
    <property type="match status" value="1"/>
</dbReference>
<dbReference type="PANTHER" id="PTHR44757:SF2">
    <property type="entry name" value="BIOFILM ARCHITECTURE MAINTENANCE PROTEIN MBAA"/>
    <property type="match status" value="1"/>
</dbReference>
<dbReference type="Gene3D" id="3.30.70.270">
    <property type="match status" value="1"/>
</dbReference>
<evidence type="ECO:0000256" key="1">
    <source>
        <dbReference type="SAM" id="Phobius"/>
    </source>
</evidence>
<dbReference type="SUPFAM" id="SSF141868">
    <property type="entry name" value="EAL domain-like"/>
    <property type="match status" value="1"/>
</dbReference>
<dbReference type="InterPro" id="IPR001633">
    <property type="entry name" value="EAL_dom"/>
</dbReference>
<dbReference type="CDD" id="cd01948">
    <property type="entry name" value="EAL"/>
    <property type="match status" value="1"/>
</dbReference>
<dbReference type="InterPro" id="IPR035919">
    <property type="entry name" value="EAL_sf"/>
</dbReference>
<gene>
    <name evidence="7" type="ORF">EJN92_16795</name>
</gene>
<dbReference type="CDD" id="cd06225">
    <property type="entry name" value="HAMP"/>
    <property type="match status" value="1"/>
</dbReference>
<dbReference type="Pfam" id="PF00672">
    <property type="entry name" value="HAMP"/>
    <property type="match status" value="1"/>
</dbReference>
<dbReference type="Gene3D" id="6.10.340.10">
    <property type="match status" value="1"/>
</dbReference>
<evidence type="ECO:0000259" key="2">
    <source>
        <dbReference type="PROSITE" id="PS50112"/>
    </source>
</evidence>
<evidence type="ECO:0000313" key="8">
    <source>
        <dbReference type="Proteomes" id="UP000275663"/>
    </source>
</evidence>
<evidence type="ECO:0000259" key="6">
    <source>
        <dbReference type="PROSITE" id="PS50887"/>
    </source>
</evidence>
<dbReference type="Pfam" id="PF13188">
    <property type="entry name" value="PAS_8"/>
    <property type="match status" value="1"/>
</dbReference>
<dbReference type="CDD" id="cd00130">
    <property type="entry name" value="PAS"/>
    <property type="match status" value="5"/>
</dbReference>
<dbReference type="PROSITE" id="PS50112">
    <property type="entry name" value="PAS"/>
    <property type="match status" value="4"/>
</dbReference>
<feature type="domain" description="PAC" evidence="3">
    <location>
        <begin position="965"/>
        <end position="1017"/>
    </location>
</feature>
<dbReference type="InterPro" id="IPR000160">
    <property type="entry name" value="GGDEF_dom"/>
</dbReference>
<organism evidence="7 8">
    <name type="scientific">Undibacterium parvum</name>
    <dbReference type="NCBI Taxonomy" id="401471"/>
    <lineage>
        <taxon>Bacteria</taxon>
        <taxon>Pseudomonadati</taxon>
        <taxon>Pseudomonadota</taxon>
        <taxon>Betaproteobacteria</taxon>
        <taxon>Burkholderiales</taxon>
        <taxon>Oxalobacteraceae</taxon>
        <taxon>Undibacterium</taxon>
    </lineage>
</organism>
<dbReference type="SMART" id="SM00304">
    <property type="entry name" value="HAMP"/>
    <property type="match status" value="1"/>
</dbReference>
<feature type="transmembrane region" description="Helical" evidence="1">
    <location>
        <begin position="301"/>
        <end position="321"/>
    </location>
</feature>
<dbReference type="GO" id="GO:0016020">
    <property type="term" value="C:membrane"/>
    <property type="evidence" value="ECO:0007669"/>
    <property type="project" value="InterPro"/>
</dbReference>
<dbReference type="PROSITE" id="PS50883">
    <property type="entry name" value="EAL"/>
    <property type="match status" value="1"/>
</dbReference>
<dbReference type="SMART" id="SM00052">
    <property type="entry name" value="EAL"/>
    <property type="match status" value="1"/>
</dbReference>
<dbReference type="PROSITE" id="PS50887">
    <property type="entry name" value="GGDEF"/>
    <property type="match status" value="1"/>
</dbReference>
<proteinExistence type="predicted"/>
<dbReference type="FunFam" id="3.20.20.450:FF:000001">
    <property type="entry name" value="Cyclic di-GMP phosphodiesterase yahA"/>
    <property type="match status" value="1"/>
</dbReference>
<sequence length="1454" mass="162027">MNTSFSSRIAGYFGILFLAAIWLLLMLWYFGLPQIAWVGARNQRLTEAIHILEVKADLQRAWISNSLRERRGSILVVSESRSLASQLETQDSNLQNNFERLVDRIERAHPDHYNHLLLVDPESGTIRASDKAIDIGRQFYDLSLIKRAAQIGASEMVEQLLGPENKPAIGIVRQVRLEDNNGEHNGKLVGLLIAFLDLQNFIGESFREESKDYANQETSLLFDPDRKLLARFPAYTGPEKFVFNPQIAAGFEGTLTGKDGSDKDLVEVYRSLQLNGSQVWTLVHYASKEAALGALKENLNALAISALLLTLLSLLLIRWVAHRLTRPLLLLSDTAKQLGVGDLNARAISQASDSRELLTLSDAFNSMADSIQRDHSTLADRIAAGTAELQKSEKRNLIFFDATADAVILLENGAIIDCNPAALRLFGAHHRNEIIARHISDLSPAKQTDGTDSISLANQRVAQAMSEGMIVFECLHLRLDSKKSFIAEVLLSRMEVNGHLIIQGTIRDISERKRIQQAQQRSEAKLQATLDAIPDLLFELGLDGRYQSYHSPRVDLLAAPPQDLIGHLISEVLPEPAASTVMAALQQAHEIGFSTGKQIALNLQHGEKWFELSVARKTRIENEEPSFIVLSRDITERKRIESALQESEERHRALVEWTPEAIIIHSDNKLKYANPAAIHLFGADSEQALLSRSVLDLLHPDFHEMAYVRAQSISKHGSSTAMTEEVLLKLDGTPLIAEVQSTSITYDGKLAFHTFIHDITKRKRTLAALQESEERHRVLVEWSPEGINVHRDGRLIYVNPAAIKMLGATRAEELVGRPILDIIHPDFHHIVLSRIKNIKENHTVANMMEMKFLQLDGQAIDVEAQGTSIIFDGAEAVYVAWNDISERKKNEQALRIAATAFESQEGMFVTDAERTILRINRAFTEITGYPADEIVGKTPRLLKSGVHDDAFYEAMSDSMLRTGTWQGEIWNRRKSGELFPEWLTISGVKDSAGITTHYVGSFIDITTRKIAENEIKNLAFYDPLTALPNRRLLLDRLEQALAAGTRHQRKGALLFVDLDNFKTLNDTMGHDKGDLLLKQVASRLADCTREGDTVARLGGDEFVVMLENLSESALDAASQAEAVGEKILYALNQIYYLGNCEHRSTPSIGITLFGERAESIDEPLKRADLAMYEAKASGRNTLRFFDPQMQSAVATRASLETDLREAILKNQFLLYYQAQVTSDGSISGVEALMRWQHPLRGIVAPADFIPLAEQTGLILNLGTWALDMACEQLARWNMQANMAQLTIAVNVSPKQFHQADFVAIVQGALQRSGANPGLLKLELTENLLIKNVEELIVKMRLLKQIGVGFSLDDFGTGYSSLAYLKQLPLDQLKIDQTFVRDILFDSNDAAIAKMIIALSESLGLTVIAEGVETEEQRSYLANQGCHAYQGYLFSRPLPLADFENLMETQTSLSI</sequence>
<keyword evidence="8" id="KW-1185">Reference proteome</keyword>
<dbReference type="InterPro" id="IPR001610">
    <property type="entry name" value="PAC"/>
</dbReference>
<dbReference type="InterPro" id="IPR000014">
    <property type="entry name" value="PAS"/>
</dbReference>
<dbReference type="InterPro" id="IPR003660">
    <property type="entry name" value="HAMP_dom"/>
</dbReference>
<dbReference type="Pfam" id="PF08448">
    <property type="entry name" value="PAS_4"/>
    <property type="match status" value="1"/>
</dbReference>
<dbReference type="SUPFAM" id="SSF55785">
    <property type="entry name" value="PYP-like sensor domain (PAS domain)"/>
    <property type="match status" value="5"/>
</dbReference>
<keyword evidence="1" id="KW-0812">Transmembrane</keyword>
<dbReference type="NCBIfam" id="TIGR00254">
    <property type="entry name" value="GGDEF"/>
    <property type="match status" value="1"/>
</dbReference>
<accession>A0A3Q9BU33</accession>
<dbReference type="Pfam" id="PF13426">
    <property type="entry name" value="PAS_9"/>
    <property type="match status" value="2"/>
</dbReference>
<reference evidence="7 8" key="1">
    <citation type="journal article" date="2011" name="Int. J. Syst. Evol. Microbiol.">
        <title>Description of Undibacterium oligocarboniphilum sp. nov., isolated from purified water, and Undibacterium pigrum strain CCUG 49012 as the type strain of Undibacterium parvum sp. nov., and emended descriptions of the genus Undibacterium and the species Undibacterium pigrum.</title>
        <authorList>
            <person name="Eder W."/>
            <person name="Wanner G."/>
            <person name="Ludwig W."/>
            <person name="Busse H.J."/>
            <person name="Ziemke-Kageler F."/>
            <person name="Lang E."/>
        </authorList>
    </citation>
    <scope>NUCLEOTIDE SEQUENCE [LARGE SCALE GENOMIC DNA]</scope>
    <source>
        <strain evidence="7 8">DSM 23061</strain>
    </source>
</reference>
<dbReference type="Proteomes" id="UP000275663">
    <property type="component" value="Chromosome"/>
</dbReference>